<feature type="transmembrane region" description="Helical" evidence="11">
    <location>
        <begin position="72"/>
        <end position="97"/>
    </location>
</feature>
<evidence type="ECO:0000256" key="8">
    <source>
        <dbReference type="ARBA" id="ARBA00022989"/>
    </source>
</evidence>
<feature type="transmembrane region" description="Helical" evidence="11">
    <location>
        <begin position="261"/>
        <end position="285"/>
    </location>
</feature>
<comment type="similarity">
    <text evidence="10">Belongs to the ABC transporter superfamily. Siderophore-Fe(3+) uptake transporter (SIUT) (TC 3.A.1.21) family.</text>
</comment>
<dbReference type="GO" id="GO:0015421">
    <property type="term" value="F:ABC-type oligopeptide transporter activity"/>
    <property type="evidence" value="ECO:0007669"/>
    <property type="project" value="TreeGrafter"/>
</dbReference>
<dbReference type="InterPro" id="IPR017871">
    <property type="entry name" value="ABC_transporter-like_CS"/>
</dbReference>
<comment type="subcellular location">
    <subcellularLocation>
        <location evidence="1">Cell inner membrane</location>
        <topology evidence="1">Multi-pass membrane protein</topology>
    </subcellularLocation>
</comment>
<evidence type="ECO:0000259" key="13">
    <source>
        <dbReference type="PROSITE" id="PS50929"/>
    </source>
</evidence>
<feature type="transmembrane region" description="Helical" evidence="11">
    <location>
        <begin position="32"/>
        <end position="52"/>
    </location>
</feature>
<evidence type="ECO:0000256" key="6">
    <source>
        <dbReference type="ARBA" id="ARBA00022741"/>
    </source>
</evidence>
<evidence type="ECO:0000259" key="12">
    <source>
        <dbReference type="PROSITE" id="PS50893"/>
    </source>
</evidence>
<reference evidence="15" key="1">
    <citation type="submission" date="2016-12" db="EMBL/GenBank/DDBJ databases">
        <authorList>
            <person name="Meng X."/>
        </authorList>
    </citation>
    <scope>NUCLEOTIDE SEQUENCE [LARGE SCALE GENOMIC DNA]</scope>
    <source>
        <strain evidence="15">DSM 19116</strain>
    </source>
</reference>
<evidence type="ECO:0000256" key="3">
    <source>
        <dbReference type="ARBA" id="ARBA00022475"/>
    </source>
</evidence>
<gene>
    <name evidence="14" type="ORF">BSZ39_08305</name>
</gene>
<evidence type="ECO:0000313" key="15">
    <source>
        <dbReference type="Proteomes" id="UP000185628"/>
    </source>
</evidence>
<dbReference type="InterPro" id="IPR003439">
    <property type="entry name" value="ABC_transporter-like_ATP-bd"/>
</dbReference>
<dbReference type="Gene3D" id="3.40.50.300">
    <property type="entry name" value="P-loop containing nucleotide triphosphate hydrolases"/>
    <property type="match status" value="1"/>
</dbReference>
<keyword evidence="5 11" id="KW-0812">Transmembrane</keyword>
<dbReference type="InterPro" id="IPR039421">
    <property type="entry name" value="Type_1_exporter"/>
</dbReference>
<feature type="domain" description="ABC transporter" evidence="12">
    <location>
        <begin position="348"/>
        <end position="580"/>
    </location>
</feature>
<dbReference type="OrthoDB" id="9806127at2"/>
<evidence type="ECO:0000256" key="5">
    <source>
        <dbReference type="ARBA" id="ARBA00022692"/>
    </source>
</evidence>
<keyword evidence="3" id="KW-1003">Cell membrane</keyword>
<dbReference type="Gene3D" id="1.20.1560.10">
    <property type="entry name" value="ABC transporter type 1, transmembrane domain"/>
    <property type="match status" value="1"/>
</dbReference>
<keyword evidence="9 11" id="KW-0472">Membrane</keyword>
<dbReference type="PROSITE" id="PS00211">
    <property type="entry name" value="ABC_TRANSPORTER_1"/>
    <property type="match status" value="1"/>
</dbReference>
<dbReference type="PANTHER" id="PTHR43394">
    <property type="entry name" value="ATP-DEPENDENT PERMEASE MDL1, MITOCHONDRIAL"/>
    <property type="match status" value="1"/>
</dbReference>
<dbReference type="SMART" id="SM00382">
    <property type="entry name" value="AAA"/>
    <property type="match status" value="1"/>
</dbReference>
<evidence type="ECO:0000313" key="14">
    <source>
        <dbReference type="EMBL" id="OKL53650.1"/>
    </source>
</evidence>
<dbReference type="SUPFAM" id="SSF52540">
    <property type="entry name" value="P-loop containing nucleoside triphosphate hydrolases"/>
    <property type="match status" value="1"/>
</dbReference>
<keyword evidence="8 11" id="KW-1133">Transmembrane helix</keyword>
<dbReference type="FunFam" id="3.40.50.300:FF:000221">
    <property type="entry name" value="Multidrug ABC transporter ATP-binding protein"/>
    <property type="match status" value="1"/>
</dbReference>
<evidence type="ECO:0000256" key="11">
    <source>
        <dbReference type="SAM" id="Phobius"/>
    </source>
</evidence>
<organism evidence="14 15">
    <name type="scientific">Bowdeniella nasicola</name>
    <dbReference type="NCBI Taxonomy" id="208480"/>
    <lineage>
        <taxon>Bacteria</taxon>
        <taxon>Bacillati</taxon>
        <taxon>Actinomycetota</taxon>
        <taxon>Actinomycetes</taxon>
        <taxon>Actinomycetales</taxon>
        <taxon>Actinomycetaceae</taxon>
        <taxon>Bowdeniella</taxon>
    </lineage>
</organism>
<protein>
    <submittedName>
        <fullName evidence="14">Iron ABC transporter ATP-binding protein</fullName>
    </submittedName>
</protein>
<dbReference type="InterPro" id="IPR036640">
    <property type="entry name" value="ABC1_TM_sf"/>
</dbReference>
<keyword evidence="2" id="KW-0813">Transport</keyword>
<feature type="transmembrane region" description="Helical" evidence="11">
    <location>
        <begin position="174"/>
        <end position="191"/>
    </location>
</feature>
<evidence type="ECO:0000256" key="10">
    <source>
        <dbReference type="ARBA" id="ARBA00023455"/>
    </source>
</evidence>
<dbReference type="GO" id="GO:0005524">
    <property type="term" value="F:ATP binding"/>
    <property type="evidence" value="ECO:0007669"/>
    <property type="project" value="UniProtKB-KW"/>
</dbReference>
<dbReference type="PANTHER" id="PTHR43394:SF1">
    <property type="entry name" value="ATP-BINDING CASSETTE SUB-FAMILY B MEMBER 10, MITOCHONDRIAL"/>
    <property type="match status" value="1"/>
</dbReference>
<evidence type="ECO:0000256" key="7">
    <source>
        <dbReference type="ARBA" id="ARBA00022840"/>
    </source>
</evidence>
<dbReference type="PROSITE" id="PS50893">
    <property type="entry name" value="ABC_TRANSPORTER_2"/>
    <property type="match status" value="1"/>
</dbReference>
<keyword evidence="6" id="KW-0547">Nucleotide-binding</keyword>
<evidence type="ECO:0000256" key="2">
    <source>
        <dbReference type="ARBA" id="ARBA00022448"/>
    </source>
</evidence>
<dbReference type="InterPro" id="IPR003593">
    <property type="entry name" value="AAA+_ATPase"/>
</dbReference>
<dbReference type="EMBL" id="MQVR01000047">
    <property type="protein sequence ID" value="OKL53650.1"/>
    <property type="molecule type" value="Genomic_DNA"/>
</dbReference>
<accession>A0A1Q5Q225</accession>
<dbReference type="Pfam" id="PF00664">
    <property type="entry name" value="ABC_membrane"/>
    <property type="match status" value="1"/>
</dbReference>
<dbReference type="AlphaFoldDB" id="A0A1Q5Q225"/>
<dbReference type="GO" id="GO:0005886">
    <property type="term" value="C:plasma membrane"/>
    <property type="evidence" value="ECO:0007669"/>
    <property type="project" value="UniProtKB-SubCell"/>
</dbReference>
<dbReference type="Pfam" id="PF00005">
    <property type="entry name" value="ABC_tran"/>
    <property type="match status" value="1"/>
</dbReference>
<sequence length="587" mass="63103">MDDTSEEQDGKAQSIAGQRAIKRLMVPVRKKIRIAQLLAFLSGVLSIAPYVALVELGGALLGQFDPDRAWRIVMILIGAYTTRLFLYFLALLATHVVDLDLRSQMRREITNKLARVELSWFTRTSSGQIRKSIQDDTATAHTVIAHGPVEKLNAIVSPVCLLAYAFYLDWRLGLLSIATFPLYLGMYGLSMRGMGEKTAQMDTKLARVSSTMAEFIAGISVVKAFGKVGQAHRAYLEAAGQFSQFYHAWAMPLVSMSCLSFSWVSIPVLLVVNLGGGAALLAAGVVTAEKVIATTLIALVLPGAVMTVAMISWSYQLAGSAAVRLVNMMDLPVLTWPEIGMQPTSFDIRVQDVSYSYGETRALDQVSVEIPQGAVTALVGPSGSGKSTLATLVARFADPDEGRISIGGVDLMDMDEQTLYDTVAFVLQDAQLIRDSLAANIALACPAASLDEIRQAAQAACIDDFIMSLPRGYDTVVGDDTQLSGGQAARIAIARALMKDAPILVLDEATAMADPESEALIQQALTRLSQGRTVLVIAHRLASIRGADQIVVMNRGGIQACGTHEQLLGNAHYQALLAQGEVKENVK</sequence>
<dbReference type="InterPro" id="IPR027417">
    <property type="entry name" value="P-loop_NTPase"/>
</dbReference>
<evidence type="ECO:0000256" key="4">
    <source>
        <dbReference type="ARBA" id="ARBA00022519"/>
    </source>
</evidence>
<dbReference type="GO" id="GO:0016887">
    <property type="term" value="F:ATP hydrolysis activity"/>
    <property type="evidence" value="ECO:0007669"/>
    <property type="project" value="InterPro"/>
</dbReference>
<feature type="transmembrane region" description="Helical" evidence="11">
    <location>
        <begin position="291"/>
        <end position="315"/>
    </location>
</feature>
<proteinExistence type="inferred from homology"/>
<dbReference type="PROSITE" id="PS50929">
    <property type="entry name" value="ABC_TM1F"/>
    <property type="match status" value="1"/>
</dbReference>
<dbReference type="Proteomes" id="UP000185628">
    <property type="component" value="Unassembled WGS sequence"/>
</dbReference>
<evidence type="ECO:0000256" key="9">
    <source>
        <dbReference type="ARBA" id="ARBA00023136"/>
    </source>
</evidence>
<feature type="domain" description="ABC transmembrane type-1" evidence="13">
    <location>
        <begin position="37"/>
        <end position="310"/>
    </location>
</feature>
<name>A0A1Q5Q225_9ACTO</name>
<keyword evidence="4" id="KW-0997">Cell inner membrane</keyword>
<evidence type="ECO:0000256" key="1">
    <source>
        <dbReference type="ARBA" id="ARBA00004429"/>
    </source>
</evidence>
<keyword evidence="15" id="KW-1185">Reference proteome</keyword>
<keyword evidence="7 14" id="KW-0067">ATP-binding</keyword>
<comment type="caution">
    <text evidence="14">The sequence shown here is derived from an EMBL/GenBank/DDBJ whole genome shotgun (WGS) entry which is preliminary data.</text>
</comment>
<dbReference type="InterPro" id="IPR011527">
    <property type="entry name" value="ABC1_TM_dom"/>
</dbReference>
<dbReference type="SUPFAM" id="SSF90123">
    <property type="entry name" value="ABC transporter transmembrane region"/>
    <property type="match status" value="1"/>
</dbReference>